<protein>
    <submittedName>
        <fullName evidence="2">3'-5' exonuclease</fullName>
    </submittedName>
</protein>
<dbReference type="InterPro" id="IPR036397">
    <property type="entry name" value="RNaseH_sf"/>
</dbReference>
<keyword evidence="2" id="KW-0540">Nuclease</keyword>
<gene>
    <name evidence="2" type="ORF">LNV07_23835</name>
</gene>
<comment type="caution">
    <text evidence="2">The sequence shown here is derived from an EMBL/GenBank/DDBJ whole genome shotgun (WGS) entry which is preliminary data.</text>
</comment>
<dbReference type="PANTHER" id="PTHR30231">
    <property type="entry name" value="DNA POLYMERASE III SUBUNIT EPSILON"/>
    <property type="match status" value="1"/>
</dbReference>
<dbReference type="InterPro" id="IPR012337">
    <property type="entry name" value="RNaseH-like_sf"/>
</dbReference>
<name>A0ABT2YMI0_9BURK</name>
<keyword evidence="3" id="KW-1185">Reference proteome</keyword>
<evidence type="ECO:0000313" key="3">
    <source>
        <dbReference type="Proteomes" id="UP001209701"/>
    </source>
</evidence>
<evidence type="ECO:0000259" key="1">
    <source>
        <dbReference type="SMART" id="SM00479"/>
    </source>
</evidence>
<dbReference type="SUPFAM" id="SSF53098">
    <property type="entry name" value="Ribonuclease H-like"/>
    <property type="match status" value="1"/>
</dbReference>
<dbReference type="SMART" id="SM00479">
    <property type="entry name" value="EXOIII"/>
    <property type="match status" value="1"/>
</dbReference>
<dbReference type="GO" id="GO:0004527">
    <property type="term" value="F:exonuclease activity"/>
    <property type="evidence" value="ECO:0007669"/>
    <property type="project" value="UniProtKB-KW"/>
</dbReference>
<dbReference type="PANTHER" id="PTHR30231:SF37">
    <property type="entry name" value="EXODEOXYRIBONUCLEASE 10"/>
    <property type="match status" value="1"/>
</dbReference>
<dbReference type="EMBL" id="JAJIRN010000012">
    <property type="protein sequence ID" value="MCV2371131.1"/>
    <property type="molecule type" value="Genomic_DNA"/>
</dbReference>
<dbReference type="CDD" id="cd06127">
    <property type="entry name" value="DEDDh"/>
    <property type="match status" value="1"/>
</dbReference>
<reference evidence="2 3" key="1">
    <citation type="submission" date="2021-11" db="EMBL/GenBank/DDBJ databases">
        <authorList>
            <person name="Liang Q."/>
            <person name="Mou H."/>
            <person name="Liu Z."/>
        </authorList>
    </citation>
    <scope>NUCLEOTIDE SEQUENCE [LARGE SCALE GENOMIC DNA]</scope>
    <source>
        <strain evidence="2 3">CHU3</strain>
    </source>
</reference>
<dbReference type="Pfam" id="PF00929">
    <property type="entry name" value="RNase_T"/>
    <property type="match status" value="1"/>
</dbReference>
<dbReference type="Gene3D" id="3.30.420.10">
    <property type="entry name" value="Ribonuclease H-like superfamily/Ribonuclease H"/>
    <property type="match status" value="1"/>
</dbReference>
<feature type="domain" description="Exonuclease" evidence="1">
    <location>
        <begin position="8"/>
        <end position="178"/>
    </location>
</feature>
<sequence>MKPSKAQTVAVIDFETTGLAPNGGGRATEIAAVLVRDGAIVDSYQSLMKTGAWVPPFIQELTGISNEMLAEAPAAESVMQDLAVFTRACPLVAHSAAFDKGFWQAEMALAGCTPDPAHESFACTVLLSRRLYPDAPNCRLGTLAQFHALPNSGRAHRALADAMTTAHLLLRIQNDVEERFATELAGMQAEHLLLSRLQRANKAALKRCVQDFAKRQVLQAA</sequence>
<accession>A0ABT2YMI0</accession>
<proteinExistence type="predicted"/>
<organism evidence="2 3">
    <name type="scientific">Roseateles oligotrophus</name>
    <dbReference type="NCBI Taxonomy" id="1769250"/>
    <lineage>
        <taxon>Bacteria</taxon>
        <taxon>Pseudomonadati</taxon>
        <taxon>Pseudomonadota</taxon>
        <taxon>Betaproteobacteria</taxon>
        <taxon>Burkholderiales</taxon>
        <taxon>Sphaerotilaceae</taxon>
        <taxon>Roseateles</taxon>
    </lineage>
</organism>
<evidence type="ECO:0000313" key="2">
    <source>
        <dbReference type="EMBL" id="MCV2371131.1"/>
    </source>
</evidence>
<dbReference type="InterPro" id="IPR013520">
    <property type="entry name" value="Ribonucl_H"/>
</dbReference>
<dbReference type="Proteomes" id="UP001209701">
    <property type="component" value="Unassembled WGS sequence"/>
</dbReference>
<keyword evidence="2" id="KW-0378">Hydrolase</keyword>
<keyword evidence="2" id="KW-0269">Exonuclease</keyword>